<dbReference type="AlphaFoldDB" id="A0A7J8A9K8"/>
<evidence type="ECO:0000313" key="3">
    <source>
        <dbReference type="Proteomes" id="UP000558488"/>
    </source>
</evidence>
<sequence length="136" mass="15033">MSWGPLSMLHRVVFLQHLACCTSPIPMLADCHQKPRLLSLCSCDHVTFQPHPTQRPPPPPPALLRHSGTWITLLPPRPSTQSLAGTPTTLHYDRSLLVSILPADRSASGQEQHVLSVYLQCLLAQRLACGMSDEQQ</sequence>
<organism evidence="2 3">
    <name type="scientific">Pipistrellus kuhlii</name>
    <name type="common">Kuhl's pipistrelle</name>
    <dbReference type="NCBI Taxonomy" id="59472"/>
    <lineage>
        <taxon>Eukaryota</taxon>
        <taxon>Metazoa</taxon>
        <taxon>Chordata</taxon>
        <taxon>Craniata</taxon>
        <taxon>Vertebrata</taxon>
        <taxon>Euteleostomi</taxon>
        <taxon>Mammalia</taxon>
        <taxon>Eutheria</taxon>
        <taxon>Laurasiatheria</taxon>
        <taxon>Chiroptera</taxon>
        <taxon>Yangochiroptera</taxon>
        <taxon>Vespertilionidae</taxon>
        <taxon>Pipistrellus</taxon>
    </lineage>
</organism>
<reference evidence="2 3" key="1">
    <citation type="journal article" date="2020" name="Nature">
        <title>Six reference-quality genomes reveal evolution of bat adaptations.</title>
        <authorList>
            <person name="Jebb D."/>
            <person name="Huang Z."/>
            <person name="Pippel M."/>
            <person name="Hughes G.M."/>
            <person name="Lavrichenko K."/>
            <person name="Devanna P."/>
            <person name="Winkler S."/>
            <person name="Jermiin L.S."/>
            <person name="Skirmuntt E.C."/>
            <person name="Katzourakis A."/>
            <person name="Burkitt-Gray L."/>
            <person name="Ray D.A."/>
            <person name="Sullivan K.A.M."/>
            <person name="Roscito J.G."/>
            <person name="Kirilenko B.M."/>
            <person name="Davalos L.M."/>
            <person name="Corthals A.P."/>
            <person name="Power M.L."/>
            <person name="Jones G."/>
            <person name="Ransome R.D."/>
            <person name="Dechmann D.K.N."/>
            <person name="Locatelli A.G."/>
            <person name="Puechmaille S.J."/>
            <person name="Fedrigo O."/>
            <person name="Jarvis E.D."/>
            <person name="Hiller M."/>
            <person name="Vernes S.C."/>
            <person name="Myers E.W."/>
            <person name="Teeling E.C."/>
        </authorList>
    </citation>
    <scope>NUCLEOTIDE SEQUENCE [LARGE SCALE GENOMIC DNA]</scope>
    <source>
        <strain evidence="2">MPipKuh1</strain>
        <tissue evidence="2">Flight muscle</tissue>
    </source>
</reference>
<feature type="chain" id="PRO_5029689019" description="Secreted protein" evidence="1">
    <location>
        <begin position="25"/>
        <end position="136"/>
    </location>
</feature>
<evidence type="ECO:0000313" key="2">
    <source>
        <dbReference type="EMBL" id="KAF6382660.1"/>
    </source>
</evidence>
<evidence type="ECO:0000256" key="1">
    <source>
        <dbReference type="SAM" id="SignalP"/>
    </source>
</evidence>
<proteinExistence type="predicted"/>
<feature type="signal peptide" evidence="1">
    <location>
        <begin position="1"/>
        <end position="24"/>
    </location>
</feature>
<comment type="caution">
    <text evidence="2">The sequence shown here is derived from an EMBL/GenBank/DDBJ whole genome shotgun (WGS) entry which is preliminary data.</text>
</comment>
<name>A0A7J8A9K8_PIPKU</name>
<accession>A0A7J8A9K8</accession>
<evidence type="ECO:0008006" key="4">
    <source>
        <dbReference type="Google" id="ProtNLM"/>
    </source>
</evidence>
<keyword evidence="1" id="KW-0732">Signal</keyword>
<protein>
    <recommendedName>
        <fullName evidence="4">Secreted protein</fullName>
    </recommendedName>
</protein>
<dbReference type="Proteomes" id="UP000558488">
    <property type="component" value="Unassembled WGS sequence"/>
</dbReference>
<keyword evidence="3" id="KW-1185">Reference proteome</keyword>
<gene>
    <name evidence="2" type="ORF">mPipKuh1_009006</name>
</gene>
<dbReference type="EMBL" id="JACAGB010000002">
    <property type="protein sequence ID" value="KAF6382660.1"/>
    <property type="molecule type" value="Genomic_DNA"/>
</dbReference>